<name>A0ACC1A8E3_9ROSI</name>
<evidence type="ECO:0000313" key="2">
    <source>
        <dbReference type="Proteomes" id="UP001164250"/>
    </source>
</evidence>
<dbReference type="Proteomes" id="UP001164250">
    <property type="component" value="Chromosome 11"/>
</dbReference>
<comment type="caution">
    <text evidence="1">The sequence shown here is derived from an EMBL/GenBank/DDBJ whole genome shotgun (WGS) entry which is preliminary data.</text>
</comment>
<proteinExistence type="predicted"/>
<keyword evidence="2" id="KW-1185">Reference proteome</keyword>
<sequence>MLIPVIQMLRPSIPPKLLESLLFFWLRLSSLPSKMPLWLQEPKQGTVNGFLLIVLQPLKGSGWLAWMNLPHHLLAMVIVPNLVSDLLAACIKMCIS</sequence>
<organism evidence="1 2">
    <name type="scientific">Pistacia atlantica</name>
    <dbReference type="NCBI Taxonomy" id="434234"/>
    <lineage>
        <taxon>Eukaryota</taxon>
        <taxon>Viridiplantae</taxon>
        <taxon>Streptophyta</taxon>
        <taxon>Embryophyta</taxon>
        <taxon>Tracheophyta</taxon>
        <taxon>Spermatophyta</taxon>
        <taxon>Magnoliopsida</taxon>
        <taxon>eudicotyledons</taxon>
        <taxon>Gunneridae</taxon>
        <taxon>Pentapetalae</taxon>
        <taxon>rosids</taxon>
        <taxon>malvids</taxon>
        <taxon>Sapindales</taxon>
        <taxon>Anacardiaceae</taxon>
        <taxon>Pistacia</taxon>
    </lineage>
</organism>
<evidence type="ECO:0000313" key="1">
    <source>
        <dbReference type="EMBL" id="KAJ0083312.1"/>
    </source>
</evidence>
<protein>
    <submittedName>
        <fullName evidence="1">Uncharacterized protein</fullName>
    </submittedName>
</protein>
<reference evidence="2" key="1">
    <citation type="journal article" date="2023" name="G3 (Bethesda)">
        <title>Genome assembly and association tests identify interacting loci associated with vigor, precocity, and sex in interspecific pistachio rootstocks.</title>
        <authorList>
            <person name="Palmer W."/>
            <person name="Jacygrad E."/>
            <person name="Sagayaradj S."/>
            <person name="Cavanaugh K."/>
            <person name="Han R."/>
            <person name="Bertier L."/>
            <person name="Beede B."/>
            <person name="Kafkas S."/>
            <person name="Golino D."/>
            <person name="Preece J."/>
            <person name="Michelmore R."/>
        </authorList>
    </citation>
    <scope>NUCLEOTIDE SEQUENCE [LARGE SCALE GENOMIC DNA]</scope>
</reference>
<gene>
    <name evidence="1" type="ORF">Patl1_29746</name>
</gene>
<dbReference type="EMBL" id="CM047907">
    <property type="protein sequence ID" value="KAJ0083312.1"/>
    <property type="molecule type" value="Genomic_DNA"/>
</dbReference>
<accession>A0ACC1A8E3</accession>